<feature type="compositionally biased region" description="Polar residues" evidence="1">
    <location>
        <begin position="105"/>
        <end position="115"/>
    </location>
</feature>
<evidence type="ECO:0000256" key="2">
    <source>
        <dbReference type="SAM" id="Phobius"/>
    </source>
</evidence>
<dbReference type="AlphaFoldDB" id="A0A438J1A2"/>
<protein>
    <submittedName>
        <fullName evidence="3">Uncharacterized protein</fullName>
    </submittedName>
</protein>
<dbReference type="EMBL" id="QGNW01000069">
    <property type="protein sequence ID" value="RVX02739.1"/>
    <property type="molecule type" value="Genomic_DNA"/>
</dbReference>
<evidence type="ECO:0000256" key="1">
    <source>
        <dbReference type="SAM" id="MobiDB-lite"/>
    </source>
</evidence>
<proteinExistence type="predicted"/>
<keyword evidence="2" id="KW-1133">Transmembrane helix</keyword>
<dbReference type="Proteomes" id="UP000288805">
    <property type="component" value="Unassembled WGS sequence"/>
</dbReference>
<name>A0A438J1A2_VITVI</name>
<comment type="caution">
    <text evidence="3">The sequence shown here is derived from an EMBL/GenBank/DDBJ whole genome shotgun (WGS) entry which is preliminary data.</text>
</comment>
<keyword evidence="2" id="KW-0472">Membrane</keyword>
<organism evidence="3 4">
    <name type="scientific">Vitis vinifera</name>
    <name type="common">Grape</name>
    <dbReference type="NCBI Taxonomy" id="29760"/>
    <lineage>
        <taxon>Eukaryota</taxon>
        <taxon>Viridiplantae</taxon>
        <taxon>Streptophyta</taxon>
        <taxon>Embryophyta</taxon>
        <taxon>Tracheophyta</taxon>
        <taxon>Spermatophyta</taxon>
        <taxon>Magnoliopsida</taxon>
        <taxon>eudicotyledons</taxon>
        <taxon>Gunneridae</taxon>
        <taxon>Pentapetalae</taxon>
        <taxon>rosids</taxon>
        <taxon>Vitales</taxon>
        <taxon>Vitaceae</taxon>
        <taxon>Viteae</taxon>
        <taxon>Vitis</taxon>
    </lineage>
</organism>
<accession>A0A438J1A2</accession>
<evidence type="ECO:0000313" key="3">
    <source>
        <dbReference type="EMBL" id="RVX02739.1"/>
    </source>
</evidence>
<gene>
    <name evidence="3" type="ORF">CK203_016322</name>
</gene>
<feature type="transmembrane region" description="Helical" evidence="2">
    <location>
        <begin position="55"/>
        <end position="76"/>
    </location>
</feature>
<evidence type="ECO:0000313" key="4">
    <source>
        <dbReference type="Proteomes" id="UP000288805"/>
    </source>
</evidence>
<reference evidence="3 4" key="1">
    <citation type="journal article" date="2018" name="PLoS Genet.">
        <title>Population sequencing reveals clonal diversity and ancestral inbreeding in the grapevine cultivar Chardonnay.</title>
        <authorList>
            <person name="Roach M.J."/>
            <person name="Johnson D.L."/>
            <person name="Bohlmann J."/>
            <person name="van Vuuren H.J."/>
            <person name="Jones S.J."/>
            <person name="Pretorius I.S."/>
            <person name="Schmidt S.A."/>
            <person name="Borneman A.R."/>
        </authorList>
    </citation>
    <scope>NUCLEOTIDE SEQUENCE [LARGE SCALE GENOMIC DNA]</scope>
    <source>
        <strain evidence="4">cv. Chardonnay</strain>
        <tissue evidence="3">Leaf</tissue>
    </source>
</reference>
<sequence>MSPSATPSISKITASRRPPFSAKLKAISMEISPSSVAEKLSLTLSVFLSQTPSRLAFLPLPYLFFFFSSVTAFLFLPDLPLQPTLQQQPPSSSRPSLSTTLQPSKSTPPTARQPLQTRNIFAEFRNSSFLGLRASSPLLLLGDSVVMAEQVVEMKWQFNRRSFRFAEGSPLRNKGYVISFGQKLKGGQIPRVGCPRGNGSN</sequence>
<feature type="region of interest" description="Disordered" evidence="1">
    <location>
        <begin position="85"/>
        <end position="115"/>
    </location>
</feature>
<keyword evidence="2" id="KW-0812">Transmembrane</keyword>
<feature type="compositionally biased region" description="Low complexity" evidence="1">
    <location>
        <begin position="85"/>
        <end position="104"/>
    </location>
</feature>